<name>A0A9D4MU20_DREPO</name>
<evidence type="ECO:0000256" key="1">
    <source>
        <dbReference type="SAM" id="Phobius"/>
    </source>
</evidence>
<dbReference type="EMBL" id="JAIWYP010000001">
    <property type="protein sequence ID" value="KAH3882458.1"/>
    <property type="molecule type" value="Genomic_DNA"/>
</dbReference>
<keyword evidence="1" id="KW-1133">Transmembrane helix</keyword>
<organism evidence="2 3">
    <name type="scientific">Dreissena polymorpha</name>
    <name type="common">Zebra mussel</name>
    <name type="synonym">Mytilus polymorpha</name>
    <dbReference type="NCBI Taxonomy" id="45954"/>
    <lineage>
        <taxon>Eukaryota</taxon>
        <taxon>Metazoa</taxon>
        <taxon>Spiralia</taxon>
        <taxon>Lophotrochozoa</taxon>
        <taxon>Mollusca</taxon>
        <taxon>Bivalvia</taxon>
        <taxon>Autobranchia</taxon>
        <taxon>Heteroconchia</taxon>
        <taxon>Euheterodonta</taxon>
        <taxon>Imparidentia</taxon>
        <taxon>Neoheterodontei</taxon>
        <taxon>Myida</taxon>
        <taxon>Dreissenoidea</taxon>
        <taxon>Dreissenidae</taxon>
        <taxon>Dreissena</taxon>
    </lineage>
</organism>
<dbReference type="Proteomes" id="UP000828390">
    <property type="component" value="Unassembled WGS sequence"/>
</dbReference>
<accession>A0A9D4MU20</accession>
<proteinExistence type="predicted"/>
<dbReference type="Gene3D" id="1.20.58.390">
    <property type="entry name" value="Neurotransmitter-gated ion-channel transmembrane domain"/>
    <property type="match status" value="1"/>
</dbReference>
<evidence type="ECO:0000313" key="3">
    <source>
        <dbReference type="Proteomes" id="UP000828390"/>
    </source>
</evidence>
<evidence type="ECO:0000313" key="2">
    <source>
        <dbReference type="EMBL" id="KAH3882458.1"/>
    </source>
</evidence>
<dbReference type="InterPro" id="IPR038050">
    <property type="entry name" value="Neuro_actylchol_rec"/>
</dbReference>
<sequence>MVKQRGRKGSVCDVLHQDQTQTIVCLSDHRPANNLPLRYGPVHVRAAMFKRRENGYSMIVFLSFAIFLTIASTTLLHGSGSTAIMSIFVILLTAAGMVIVLVSVLLVQINNFSKSTRIPCLIITTMRVLKCKTKDDPSDSGSIDSDGEEVPFTWKHVADFLDILVTSFSRERWHYLPLYALTWRVSVFRCNFWT</sequence>
<reference evidence="2" key="1">
    <citation type="journal article" date="2019" name="bioRxiv">
        <title>The Genome of the Zebra Mussel, Dreissena polymorpha: A Resource for Invasive Species Research.</title>
        <authorList>
            <person name="McCartney M.A."/>
            <person name="Auch B."/>
            <person name="Kono T."/>
            <person name="Mallez S."/>
            <person name="Zhang Y."/>
            <person name="Obille A."/>
            <person name="Becker A."/>
            <person name="Abrahante J.E."/>
            <person name="Garbe J."/>
            <person name="Badalamenti J.P."/>
            <person name="Herman A."/>
            <person name="Mangelson H."/>
            <person name="Liachko I."/>
            <person name="Sullivan S."/>
            <person name="Sone E.D."/>
            <person name="Koren S."/>
            <person name="Silverstein K.A.T."/>
            <person name="Beckman K.B."/>
            <person name="Gohl D.M."/>
        </authorList>
    </citation>
    <scope>NUCLEOTIDE SEQUENCE</scope>
    <source>
        <strain evidence="2">Duluth1</strain>
        <tissue evidence="2">Whole animal</tissue>
    </source>
</reference>
<dbReference type="AlphaFoldDB" id="A0A9D4MU20"/>
<keyword evidence="1" id="KW-0812">Transmembrane</keyword>
<feature type="transmembrane region" description="Helical" evidence="1">
    <location>
        <begin position="55"/>
        <end position="77"/>
    </location>
</feature>
<feature type="transmembrane region" description="Helical" evidence="1">
    <location>
        <begin position="83"/>
        <end position="107"/>
    </location>
</feature>
<keyword evidence="3" id="KW-1185">Reference proteome</keyword>
<gene>
    <name evidence="2" type="ORF">DPMN_006398</name>
</gene>
<keyword evidence="1" id="KW-0472">Membrane</keyword>
<protein>
    <submittedName>
        <fullName evidence="2">Uncharacterized protein</fullName>
    </submittedName>
</protein>
<reference evidence="2" key="2">
    <citation type="submission" date="2020-11" db="EMBL/GenBank/DDBJ databases">
        <authorList>
            <person name="McCartney M.A."/>
            <person name="Auch B."/>
            <person name="Kono T."/>
            <person name="Mallez S."/>
            <person name="Becker A."/>
            <person name="Gohl D.M."/>
            <person name="Silverstein K.A.T."/>
            <person name="Koren S."/>
            <person name="Bechman K.B."/>
            <person name="Herman A."/>
            <person name="Abrahante J.E."/>
            <person name="Garbe J."/>
        </authorList>
    </citation>
    <scope>NUCLEOTIDE SEQUENCE</scope>
    <source>
        <strain evidence="2">Duluth1</strain>
        <tissue evidence="2">Whole animal</tissue>
    </source>
</reference>
<comment type="caution">
    <text evidence="2">The sequence shown here is derived from an EMBL/GenBank/DDBJ whole genome shotgun (WGS) entry which is preliminary data.</text>
</comment>